<protein>
    <submittedName>
        <fullName evidence="2">BACON domain-containing protein</fullName>
    </submittedName>
</protein>
<dbReference type="Gene3D" id="2.60.40.10">
    <property type="entry name" value="Immunoglobulins"/>
    <property type="match status" value="2"/>
</dbReference>
<evidence type="ECO:0000259" key="1">
    <source>
        <dbReference type="Pfam" id="PF13004"/>
    </source>
</evidence>
<feature type="domain" description="BACON" evidence="1">
    <location>
        <begin position="66"/>
        <end position="127"/>
    </location>
</feature>
<gene>
    <name evidence="3" type="ORF">F9Z94_19860</name>
    <name evidence="2" type="ORF">GAS29_16950</name>
</gene>
<dbReference type="EMBL" id="WCIF01000034">
    <property type="protein sequence ID" value="KAB5433368.1"/>
    <property type="molecule type" value="Genomic_DNA"/>
</dbReference>
<sequence>MKKYLLRIIIILVQIVFVFNLISCQEFDINSQKEFPLQMDCDAQPTYTVLALAPSEIVFNISSNTPWKVISSADWCIVDPAMSSASALVGAVTVHIADNPNETHRSATLTVKAEGLSEDVVITINQESKGALHVQPVDNVVPATGGQATFTITSNKDWEVVSEKQWVTFDKAEGKGTGEMTIINATVDANDAGKRTSVITVSSGLEKRTFEIRQDGITLEFAEITEEGLTVFKGHGIQEARQFAVVANIDWNVECKENWVEVVKVDAEHLEVRTIKDNPIFANRDAQINLVPVGVSAGALTITPLTIFQETCFNADIIVPATGEISATGTLTLTTTENRKCRYYTKASDYKLGTYIWKFSKVSFGDPFFFDINFYNEKGGARFELFLGKNFLTNTLGTWGSHDWWSENNFDMTLDEMNAMKTLKIEFLKKENDPSKVVLKAFLNDRILVSIEKDNPYLFPEMDHGNTIYFGFNGTCANAHITIDSFEVIPQE</sequence>
<dbReference type="Proteomes" id="UP000462885">
    <property type="component" value="Unassembled WGS sequence"/>
</dbReference>
<dbReference type="Pfam" id="PF13004">
    <property type="entry name" value="BACON"/>
    <property type="match status" value="2"/>
</dbReference>
<organism evidence="2 4">
    <name type="scientific">Phocaeicola vulgatus</name>
    <name type="common">Bacteroides vulgatus</name>
    <dbReference type="NCBI Taxonomy" id="821"/>
    <lineage>
        <taxon>Bacteria</taxon>
        <taxon>Pseudomonadati</taxon>
        <taxon>Bacteroidota</taxon>
        <taxon>Bacteroidia</taxon>
        <taxon>Bacteroidales</taxon>
        <taxon>Bacteroidaceae</taxon>
        <taxon>Phocaeicola</taxon>
    </lineage>
</organism>
<reference evidence="2 4" key="1">
    <citation type="journal article" date="2019" name="Nat. Med.">
        <title>A library of human gut bacterial isolates paired with longitudinal multiomics data enables mechanistic microbiome research.</title>
        <authorList>
            <person name="Poyet M."/>
            <person name="Groussin M."/>
            <person name="Gibbons S.M."/>
            <person name="Avila-Pacheco J."/>
            <person name="Jiang X."/>
            <person name="Kearney S.M."/>
            <person name="Perrotta A.R."/>
            <person name="Berdy B."/>
            <person name="Zhao S."/>
            <person name="Lieberman T.D."/>
            <person name="Swanson P.K."/>
            <person name="Smith M."/>
            <person name="Roesemann S."/>
            <person name="Alexander J.E."/>
            <person name="Rich S.A."/>
            <person name="Livny J."/>
            <person name="Vlamakis H."/>
            <person name="Clish C."/>
            <person name="Bullock K."/>
            <person name="Deik A."/>
            <person name="Scott J."/>
            <person name="Pierce K.A."/>
            <person name="Xavier R.J."/>
            <person name="Alm E.J."/>
        </authorList>
    </citation>
    <scope>NUCLEOTIDE SEQUENCE [LARGE SCALE GENOMIC DNA]</scope>
    <source>
        <strain evidence="2 4">BIOML-A5</strain>
    </source>
</reference>
<dbReference type="AlphaFoldDB" id="A0A412LRI6"/>
<proteinExistence type="predicted"/>
<name>A0A412LRI6_PHOVU</name>
<evidence type="ECO:0000313" key="5">
    <source>
        <dbReference type="Proteomes" id="UP000462885"/>
    </source>
</evidence>
<dbReference type="InterPro" id="IPR013783">
    <property type="entry name" value="Ig-like_fold"/>
</dbReference>
<dbReference type="EMBL" id="WCWW01000045">
    <property type="protein sequence ID" value="KAB3853404.1"/>
    <property type="molecule type" value="Genomic_DNA"/>
</dbReference>
<accession>A0A412LRI6</accession>
<evidence type="ECO:0000313" key="2">
    <source>
        <dbReference type="EMBL" id="KAB3853404.1"/>
    </source>
</evidence>
<dbReference type="RefSeq" id="WP_005849312.1">
    <property type="nucleotide sequence ID" value="NZ_CP181423.1"/>
</dbReference>
<comment type="caution">
    <text evidence="2">The sequence shown here is derived from an EMBL/GenBank/DDBJ whole genome shotgun (WGS) entry which is preliminary data.</text>
</comment>
<feature type="domain" description="BACON" evidence="1">
    <location>
        <begin position="158"/>
        <end position="214"/>
    </location>
</feature>
<dbReference type="Proteomes" id="UP000441522">
    <property type="component" value="Unassembled WGS sequence"/>
</dbReference>
<dbReference type="CDD" id="cd14948">
    <property type="entry name" value="BACON"/>
    <property type="match status" value="2"/>
</dbReference>
<dbReference type="InterPro" id="IPR024361">
    <property type="entry name" value="BACON"/>
</dbReference>
<evidence type="ECO:0000313" key="3">
    <source>
        <dbReference type="EMBL" id="KAB5433368.1"/>
    </source>
</evidence>
<evidence type="ECO:0000313" key="4">
    <source>
        <dbReference type="Proteomes" id="UP000441522"/>
    </source>
</evidence>
<reference evidence="3 5" key="2">
    <citation type="submission" date="2019-10" db="EMBL/GenBank/DDBJ databases">
        <title>Genome Sequence and Assembly of iSURF_14.</title>
        <authorList>
            <person name="Wucher B.R."/>
            <person name="Ruoff K.L."/>
            <person name="Price C.E."/>
            <person name="Valls R.R."/>
            <person name="O'Toole G.A."/>
        </authorList>
    </citation>
    <scope>NUCLEOTIDE SEQUENCE [LARGE SCALE GENOMIC DNA]</scope>
    <source>
        <strain evidence="3 5">ANK132K_3B</strain>
    </source>
</reference>